<dbReference type="EMBL" id="OW240916">
    <property type="protein sequence ID" value="CAH2296989.1"/>
    <property type="molecule type" value="Genomic_DNA"/>
</dbReference>
<reference evidence="1" key="1">
    <citation type="submission" date="2022-03" db="EMBL/GenBank/DDBJ databases">
        <authorList>
            <person name="Alioto T."/>
            <person name="Alioto T."/>
            <person name="Gomez Garrido J."/>
        </authorList>
    </citation>
    <scope>NUCLEOTIDE SEQUENCE</scope>
</reference>
<protein>
    <submittedName>
        <fullName evidence="1">Uncharacterized protein</fullName>
    </submittedName>
</protein>
<dbReference type="Proteomes" id="UP001295444">
    <property type="component" value="Chromosome 05"/>
</dbReference>
<feature type="non-terminal residue" evidence="1">
    <location>
        <position position="61"/>
    </location>
</feature>
<name>A0AAD1SDD4_PELCU</name>
<keyword evidence="2" id="KW-1185">Reference proteome</keyword>
<accession>A0AAD1SDD4</accession>
<evidence type="ECO:0000313" key="1">
    <source>
        <dbReference type="EMBL" id="CAH2296989.1"/>
    </source>
</evidence>
<evidence type="ECO:0000313" key="2">
    <source>
        <dbReference type="Proteomes" id="UP001295444"/>
    </source>
</evidence>
<dbReference type="AlphaFoldDB" id="A0AAD1SDD4"/>
<feature type="non-terminal residue" evidence="1">
    <location>
        <position position="1"/>
    </location>
</feature>
<proteinExistence type="predicted"/>
<organism evidence="1 2">
    <name type="scientific">Pelobates cultripes</name>
    <name type="common">Western spadefoot toad</name>
    <dbReference type="NCBI Taxonomy" id="61616"/>
    <lineage>
        <taxon>Eukaryota</taxon>
        <taxon>Metazoa</taxon>
        <taxon>Chordata</taxon>
        <taxon>Craniata</taxon>
        <taxon>Vertebrata</taxon>
        <taxon>Euteleostomi</taxon>
        <taxon>Amphibia</taxon>
        <taxon>Batrachia</taxon>
        <taxon>Anura</taxon>
        <taxon>Pelobatoidea</taxon>
        <taxon>Pelobatidae</taxon>
        <taxon>Pelobates</taxon>
    </lineage>
</organism>
<gene>
    <name evidence="1" type="ORF">PECUL_23A006520</name>
</gene>
<sequence length="61" mass="6432">GMGSDSVVAVVVARNPVVPEHEQRAQYSKNPCLSPSPVWHTMGHRGETFSPGLSKTGASVT</sequence>